<proteinExistence type="predicted"/>
<sequence length="135" mass="15411">MAPGVQQARRQQPAHVLNHRPSPSDRQNPASSASKVLMPVQTGKVQTTSFNPERRTWMSQPRSSLTNRDAHFLRGNPNPDAPRGIIPLRNSNTGRTNYRNFQAQNSNSSVASQFRRPNYYNQNRNFQTRNSILIR</sequence>
<protein>
    <submittedName>
        <fullName evidence="2">Uncharacterized protein</fullName>
    </submittedName>
</protein>
<feature type="compositionally biased region" description="Polar residues" evidence="1">
    <location>
        <begin position="43"/>
        <end position="67"/>
    </location>
</feature>
<reference evidence="2" key="1">
    <citation type="submission" date="2015-11" db="EMBL/GenBank/DDBJ databases">
        <title>De novo transcriptome assembly of four potential Pierce s Disease insect vectors from Arizona vineyards.</title>
        <authorList>
            <person name="Tassone E.E."/>
        </authorList>
    </citation>
    <scope>NUCLEOTIDE SEQUENCE</scope>
</reference>
<dbReference type="EMBL" id="GECU01007532">
    <property type="protein sequence ID" value="JAT00175.1"/>
    <property type="molecule type" value="Transcribed_RNA"/>
</dbReference>
<feature type="region of interest" description="Disordered" evidence="1">
    <location>
        <begin position="1"/>
        <end position="94"/>
    </location>
</feature>
<evidence type="ECO:0000256" key="1">
    <source>
        <dbReference type="SAM" id="MobiDB-lite"/>
    </source>
</evidence>
<gene>
    <name evidence="2" type="ORF">g.15504</name>
</gene>
<name>A0A1B6JLR1_9HEMI</name>
<organism evidence="2">
    <name type="scientific">Homalodisca liturata</name>
    <dbReference type="NCBI Taxonomy" id="320908"/>
    <lineage>
        <taxon>Eukaryota</taxon>
        <taxon>Metazoa</taxon>
        <taxon>Ecdysozoa</taxon>
        <taxon>Arthropoda</taxon>
        <taxon>Hexapoda</taxon>
        <taxon>Insecta</taxon>
        <taxon>Pterygota</taxon>
        <taxon>Neoptera</taxon>
        <taxon>Paraneoptera</taxon>
        <taxon>Hemiptera</taxon>
        <taxon>Auchenorrhyncha</taxon>
        <taxon>Membracoidea</taxon>
        <taxon>Cicadellidae</taxon>
        <taxon>Cicadellinae</taxon>
        <taxon>Proconiini</taxon>
        <taxon>Homalodisca</taxon>
    </lineage>
</organism>
<evidence type="ECO:0000313" key="2">
    <source>
        <dbReference type="EMBL" id="JAT00175.1"/>
    </source>
</evidence>
<accession>A0A1B6JLR1</accession>
<feature type="compositionally biased region" description="Polar residues" evidence="1">
    <location>
        <begin position="24"/>
        <end position="34"/>
    </location>
</feature>
<dbReference type="AlphaFoldDB" id="A0A1B6JLR1"/>